<proteinExistence type="predicted"/>
<evidence type="ECO:0000259" key="2">
    <source>
        <dbReference type="Pfam" id="PF04892"/>
    </source>
</evidence>
<dbReference type="RefSeq" id="WP_346060424.1">
    <property type="nucleotide sequence ID" value="NZ_BAAAVQ010000126.1"/>
</dbReference>
<comment type="caution">
    <text evidence="3">The sequence shown here is derived from an EMBL/GenBank/DDBJ whole genome shotgun (WGS) entry which is preliminary data.</text>
</comment>
<accession>A0ABV9MQ26</accession>
<evidence type="ECO:0000256" key="1">
    <source>
        <dbReference type="SAM" id="Phobius"/>
    </source>
</evidence>
<evidence type="ECO:0000313" key="3">
    <source>
        <dbReference type="EMBL" id="MFC4718072.1"/>
    </source>
</evidence>
<dbReference type="InterPro" id="IPR006976">
    <property type="entry name" value="VanZ-like"/>
</dbReference>
<reference evidence="4" key="1">
    <citation type="journal article" date="2019" name="Int. J. Syst. Evol. Microbiol.">
        <title>The Global Catalogue of Microorganisms (GCM) 10K type strain sequencing project: providing services to taxonomists for standard genome sequencing and annotation.</title>
        <authorList>
            <consortium name="The Broad Institute Genomics Platform"/>
            <consortium name="The Broad Institute Genome Sequencing Center for Infectious Disease"/>
            <person name="Wu L."/>
            <person name="Ma J."/>
        </authorList>
    </citation>
    <scope>NUCLEOTIDE SEQUENCE [LARGE SCALE GENOMIC DNA]</scope>
    <source>
        <strain evidence="4">CGMCC 1.12849</strain>
    </source>
</reference>
<name>A0ABV9MQ26_9MICC</name>
<feature type="transmembrane region" description="Helical" evidence="1">
    <location>
        <begin position="104"/>
        <end position="121"/>
    </location>
</feature>
<dbReference type="EMBL" id="JBHSHE010000092">
    <property type="protein sequence ID" value="MFC4718072.1"/>
    <property type="molecule type" value="Genomic_DNA"/>
</dbReference>
<evidence type="ECO:0000313" key="4">
    <source>
        <dbReference type="Proteomes" id="UP001595884"/>
    </source>
</evidence>
<dbReference type="Proteomes" id="UP001595884">
    <property type="component" value="Unassembled WGS sequence"/>
</dbReference>
<keyword evidence="4" id="KW-1185">Reference proteome</keyword>
<keyword evidence="1" id="KW-0812">Transmembrane</keyword>
<keyword evidence="1" id="KW-1133">Transmembrane helix</keyword>
<organism evidence="3 4">
    <name type="scientific">Glutamicibacter bergerei</name>
    <dbReference type="NCBI Taxonomy" id="256702"/>
    <lineage>
        <taxon>Bacteria</taxon>
        <taxon>Bacillati</taxon>
        <taxon>Actinomycetota</taxon>
        <taxon>Actinomycetes</taxon>
        <taxon>Micrococcales</taxon>
        <taxon>Micrococcaceae</taxon>
        <taxon>Glutamicibacter</taxon>
    </lineage>
</organism>
<feature type="transmembrane region" description="Helical" evidence="1">
    <location>
        <begin position="25"/>
        <end position="48"/>
    </location>
</feature>
<dbReference type="Pfam" id="PF04892">
    <property type="entry name" value="VanZ"/>
    <property type="match status" value="1"/>
</dbReference>
<feature type="domain" description="VanZ-like" evidence="2">
    <location>
        <begin position="41"/>
        <end position="147"/>
    </location>
</feature>
<feature type="transmembrane region" description="Helical" evidence="1">
    <location>
        <begin position="79"/>
        <end position="97"/>
    </location>
</feature>
<feature type="transmembrane region" description="Helical" evidence="1">
    <location>
        <begin position="133"/>
        <end position="151"/>
    </location>
</feature>
<sequence length="164" mass="17445">MLIAGVLAISNRKRIKTGQTQLSKLFLLWIFLGWVLGTGLITLMPAAFGGEPKSTLSLVPFKELISNGPGIGYSVIKEGIANILLFAVGGALYMLALKPSVGRIVLHLGFFAVVVEAGQFALGIDRISNVDDVIWAILGAAIGAFTLRGLAKRKMRNRTPPVAS</sequence>
<protein>
    <submittedName>
        <fullName evidence="3">VanZ family protein</fullName>
    </submittedName>
</protein>
<keyword evidence="1" id="KW-0472">Membrane</keyword>
<gene>
    <name evidence="3" type="ORF">ACFO7V_18285</name>
</gene>